<feature type="compositionally biased region" description="Basic and acidic residues" evidence="1">
    <location>
        <begin position="534"/>
        <end position="544"/>
    </location>
</feature>
<dbReference type="Pfam" id="PF09133">
    <property type="entry name" value="SANTA"/>
    <property type="match status" value="1"/>
</dbReference>
<evidence type="ECO:0000313" key="4">
    <source>
        <dbReference type="Proteomes" id="UP000659654"/>
    </source>
</evidence>
<evidence type="ECO:0000256" key="1">
    <source>
        <dbReference type="SAM" id="MobiDB-lite"/>
    </source>
</evidence>
<dbReference type="PANTHER" id="PTHR16124:SF3">
    <property type="entry name" value="MIS18-BINDING PROTEIN 1"/>
    <property type="match status" value="1"/>
</dbReference>
<feature type="compositionally biased region" description="Basic residues" evidence="1">
    <location>
        <begin position="590"/>
        <end position="603"/>
    </location>
</feature>
<dbReference type="GO" id="GO:0000775">
    <property type="term" value="C:chromosome, centromeric region"/>
    <property type="evidence" value="ECO:0007669"/>
    <property type="project" value="TreeGrafter"/>
</dbReference>
<proteinExistence type="predicted"/>
<feature type="compositionally biased region" description="Acidic residues" evidence="1">
    <location>
        <begin position="644"/>
        <end position="655"/>
    </location>
</feature>
<dbReference type="PANTHER" id="PTHR16124">
    <property type="entry name" value="MIS18-BINDING PROTEIN 1"/>
    <property type="match status" value="1"/>
</dbReference>
<feature type="compositionally biased region" description="Polar residues" evidence="1">
    <location>
        <begin position="546"/>
        <end position="563"/>
    </location>
</feature>
<organism evidence="3 4">
    <name type="scientific">Bursaphelenchus xylophilus</name>
    <name type="common">Pinewood nematode worm</name>
    <name type="synonym">Aphelenchoides xylophilus</name>
    <dbReference type="NCBI Taxonomy" id="6326"/>
    <lineage>
        <taxon>Eukaryota</taxon>
        <taxon>Metazoa</taxon>
        <taxon>Ecdysozoa</taxon>
        <taxon>Nematoda</taxon>
        <taxon>Chromadorea</taxon>
        <taxon>Rhabditida</taxon>
        <taxon>Tylenchina</taxon>
        <taxon>Tylenchomorpha</taxon>
        <taxon>Aphelenchoidea</taxon>
        <taxon>Aphelenchoididae</taxon>
        <taxon>Bursaphelenchus</taxon>
    </lineage>
</organism>
<feature type="compositionally biased region" description="Acidic residues" evidence="1">
    <location>
        <begin position="388"/>
        <end position="400"/>
    </location>
</feature>
<name>A0A7I8WH85_BURXY</name>
<feature type="compositionally biased region" description="Polar residues" evidence="1">
    <location>
        <begin position="85"/>
        <end position="95"/>
    </location>
</feature>
<dbReference type="EMBL" id="CAJFDI010000003">
    <property type="protein sequence ID" value="CAD5222380.1"/>
    <property type="molecule type" value="Genomic_DNA"/>
</dbReference>
<feature type="compositionally biased region" description="Basic residues" evidence="1">
    <location>
        <begin position="659"/>
        <end position="672"/>
    </location>
</feature>
<dbReference type="InterPro" id="IPR039110">
    <property type="entry name" value="KNL2-like"/>
</dbReference>
<evidence type="ECO:0000313" key="3">
    <source>
        <dbReference type="EMBL" id="CAD5222380.1"/>
    </source>
</evidence>
<gene>
    <name evidence="3" type="ORF">BXYJ_LOCUS7348</name>
</gene>
<sequence>MSGELGGSGFQTPINKVQNDVLLDESERLTPQVPENGQNLFQMELNFEEKIEVQVEQYQNIELPDESQIQNEDVSLKAEVPSAPSPNENSIQHSNPEPAFAAPMPPKNDFGGSGRIAPRVANSAPLINSTNVPHYMYPTFSAVRRIEETQKQLAMRSANRVEVPKRIERKFSNSHQLMDDTLNFVQGITARKRGREPRKPTDTPSRIPILNSVPKRNVVVLVGWRIQFKWVSQGAIFPSFALLVEGLRADNGCQWTSSEITKVVPPNQFFTQNTIYEIRGAIDKEKCKQRGFDMRFVEKFKNGFPQNWKEEIEIYIEQLVAAVASMKKANQEEQFAPNDAEVTVEEELEEDEEEINVIDDDPDVDTTAGNHYAEEVQSNTTRNGTIEEPSDREEDEEMDEKGDKSDDSFEVAIPSDWSEEEDNGEQETEKRAETPISEITVQDVEEVPEDQTPRATTRRISQIQRRMSRAPDMAAIQEEDSAELSTTTPKTQRSKNSRRSQSSQNLSNSFDIPELQRSKRGRLIKPRLGPGEHIFYDKDGDIVEIRQNTTRTHINPSSSQSIQALAKSLGFQAPESPLQKERRLSNISQRPKKRRSSHGQKRKPLVDYDSDEDHRSLDDVSLNDYQEPTPLPFRKQARRKLTSDSEDEEQEEEEEQPRRRSKRTPKTKKKPVEKKSETKPKPRKRKSTENEAEVDHPNDENMNTTNDTTEPTKKRKPTWTTDFKDRLKGLVKLINPATENQWKILSENFEGIFSPEECKDQATKMKLLKKRSQGLNESQIDLDPVMNVFSELNNAKAKERGTLRYQQKENEAKNMFYKQVQKIRKKEEKELNKMSQDSMDETMIEIAKAYRPPANLPSTRFTPNKRQFVPVPVSAMRRKSSIAPMMEDSFDVPDWSHQVKTRFRLRN</sequence>
<feature type="compositionally biased region" description="Acidic residues" evidence="1">
    <location>
        <begin position="347"/>
        <end position="364"/>
    </location>
</feature>
<feature type="region of interest" description="Disordered" evidence="1">
    <location>
        <begin position="75"/>
        <end position="116"/>
    </location>
</feature>
<feature type="compositionally biased region" description="Basic and acidic residues" evidence="1">
    <location>
        <begin position="687"/>
        <end position="699"/>
    </location>
</feature>
<accession>A0A7I8WH85</accession>
<feature type="region of interest" description="Disordered" evidence="1">
    <location>
        <begin position="347"/>
        <end position="720"/>
    </location>
</feature>
<evidence type="ECO:0000259" key="2">
    <source>
        <dbReference type="Pfam" id="PF09133"/>
    </source>
</evidence>
<comment type="caution">
    <text evidence="3">The sequence shown here is derived from an EMBL/GenBank/DDBJ whole genome shotgun (WGS) entry which is preliminary data.</text>
</comment>
<feature type="compositionally biased region" description="Low complexity" evidence="1">
    <location>
        <begin position="454"/>
        <end position="465"/>
    </location>
</feature>
<dbReference type="OrthoDB" id="2195551at2759"/>
<feature type="compositionally biased region" description="Acidic residues" evidence="1">
    <location>
        <begin position="417"/>
        <end position="426"/>
    </location>
</feature>
<dbReference type="Proteomes" id="UP000582659">
    <property type="component" value="Unassembled WGS sequence"/>
</dbReference>
<protein>
    <submittedName>
        <fullName evidence="3">(pine wood nematode) hypothetical protein</fullName>
    </submittedName>
</protein>
<feature type="compositionally biased region" description="Low complexity" evidence="1">
    <location>
        <begin position="499"/>
        <end position="509"/>
    </location>
</feature>
<feature type="domain" description="SANTA" evidence="2">
    <location>
        <begin position="239"/>
        <end position="310"/>
    </location>
</feature>
<dbReference type="EMBL" id="CAJFCV020000003">
    <property type="protein sequence ID" value="CAG9110030.1"/>
    <property type="molecule type" value="Genomic_DNA"/>
</dbReference>
<dbReference type="SMR" id="A0A7I8WH85"/>
<keyword evidence="4" id="KW-1185">Reference proteome</keyword>
<feature type="compositionally biased region" description="Low complexity" evidence="1">
    <location>
        <begin position="700"/>
        <end position="709"/>
    </location>
</feature>
<dbReference type="InterPro" id="IPR015216">
    <property type="entry name" value="SANTA"/>
</dbReference>
<dbReference type="AlphaFoldDB" id="A0A7I8WH85"/>
<reference evidence="3" key="1">
    <citation type="submission" date="2020-09" db="EMBL/GenBank/DDBJ databases">
        <authorList>
            <person name="Kikuchi T."/>
        </authorList>
    </citation>
    <scope>NUCLEOTIDE SEQUENCE</scope>
    <source>
        <strain evidence="3">Ka4C1</strain>
    </source>
</reference>
<dbReference type="Proteomes" id="UP000659654">
    <property type="component" value="Unassembled WGS sequence"/>
</dbReference>